<gene>
    <name evidence="3" type="ORF">CLV28_2492</name>
</gene>
<accession>A0A2M9CDS7</accession>
<keyword evidence="4" id="KW-1185">Reference proteome</keyword>
<feature type="domain" description="Protein-glutamine gamma-glutamyltransferase-like C-terminal" evidence="2">
    <location>
        <begin position="141"/>
        <end position="208"/>
    </location>
</feature>
<keyword evidence="1" id="KW-0472">Membrane</keyword>
<dbReference type="EMBL" id="PGFE01000004">
    <property type="protein sequence ID" value="PJJ70015.1"/>
    <property type="molecule type" value="Genomic_DNA"/>
</dbReference>
<name>A0A2M9CDS7_9CELL</name>
<keyword evidence="1" id="KW-0812">Transmembrane</keyword>
<protein>
    <submittedName>
        <fullName evidence="3">Uncharacterized protein DUF4129</fullName>
    </submittedName>
</protein>
<dbReference type="Proteomes" id="UP000231693">
    <property type="component" value="Unassembled WGS sequence"/>
</dbReference>
<evidence type="ECO:0000313" key="3">
    <source>
        <dbReference type="EMBL" id="PJJ70015.1"/>
    </source>
</evidence>
<dbReference type="AlphaFoldDB" id="A0A2M9CDS7"/>
<organism evidence="3 4">
    <name type="scientific">Sediminihabitans luteus</name>
    <dbReference type="NCBI Taxonomy" id="1138585"/>
    <lineage>
        <taxon>Bacteria</taxon>
        <taxon>Bacillati</taxon>
        <taxon>Actinomycetota</taxon>
        <taxon>Actinomycetes</taxon>
        <taxon>Micrococcales</taxon>
        <taxon>Cellulomonadaceae</taxon>
        <taxon>Sediminihabitans</taxon>
    </lineage>
</organism>
<sequence length="229" mass="24481">MLAAGGSAFGAGAGVVARVLADVPVDPDAPTARTWAREELAQPQYAHGESILDRLIAWFQGLFDGVGAAPALSTPSVVLLVAILVTVLVVAFALAGRVRRTARTRRSAAVLADDDRTSADLRRAADDAAARGDWDTAVLERFRAVVRALEERTVLDERPGRTAHEVGLETPRRLDVPPGTLDAACALFDEVCYGERPASAHDDALVREVDARLADARRRRAVERAEVDA</sequence>
<proteinExistence type="predicted"/>
<evidence type="ECO:0000256" key="1">
    <source>
        <dbReference type="SAM" id="Phobius"/>
    </source>
</evidence>
<keyword evidence="1" id="KW-1133">Transmembrane helix</keyword>
<comment type="caution">
    <text evidence="3">The sequence shown here is derived from an EMBL/GenBank/DDBJ whole genome shotgun (WGS) entry which is preliminary data.</text>
</comment>
<reference evidence="3 4" key="1">
    <citation type="submission" date="2017-11" db="EMBL/GenBank/DDBJ databases">
        <title>Genomic Encyclopedia of Archaeal and Bacterial Type Strains, Phase II (KMG-II): From Individual Species to Whole Genera.</title>
        <authorList>
            <person name="Goeker M."/>
        </authorList>
    </citation>
    <scope>NUCLEOTIDE SEQUENCE [LARGE SCALE GENOMIC DNA]</scope>
    <source>
        <strain evidence="3 4">DSM 25478</strain>
    </source>
</reference>
<evidence type="ECO:0000259" key="2">
    <source>
        <dbReference type="Pfam" id="PF13559"/>
    </source>
</evidence>
<dbReference type="RefSeq" id="WP_239073237.1">
    <property type="nucleotide sequence ID" value="NZ_BOOX01000007.1"/>
</dbReference>
<dbReference type="Pfam" id="PF13559">
    <property type="entry name" value="DUF4129"/>
    <property type="match status" value="1"/>
</dbReference>
<feature type="transmembrane region" description="Helical" evidence="1">
    <location>
        <begin position="77"/>
        <end position="96"/>
    </location>
</feature>
<evidence type="ECO:0000313" key="4">
    <source>
        <dbReference type="Proteomes" id="UP000231693"/>
    </source>
</evidence>
<dbReference type="InterPro" id="IPR025403">
    <property type="entry name" value="TgpA-like_C"/>
</dbReference>